<evidence type="ECO:0000256" key="15">
    <source>
        <dbReference type="RuleBase" id="RU004430"/>
    </source>
</evidence>
<dbReference type="GO" id="GO:0031966">
    <property type="term" value="C:mitochondrial membrane"/>
    <property type="evidence" value="ECO:0007669"/>
    <property type="project" value="UniProtKB-SubCell"/>
</dbReference>
<evidence type="ECO:0000313" key="16">
    <source>
        <dbReference type="EMBL" id="BAC23798.1"/>
    </source>
</evidence>
<comment type="function">
    <text evidence="15">Core subunit of the mitochondrial membrane respiratory chain NADH dehydrogenase (Complex I) which catalyzes electron transfer from NADH through the respiratory chain, using ubiquinone as an electron acceptor. Essential for the catalytic activity and assembly of complex I.</text>
</comment>
<name>Q8HKQ0_ASPMI</name>
<evidence type="ECO:0000256" key="9">
    <source>
        <dbReference type="ARBA" id="ARBA00022982"/>
    </source>
</evidence>
<protein>
    <recommendedName>
        <fullName evidence="4 15">NADH-ubiquinone oxidoreductase chain 6</fullName>
        <ecNumber evidence="3 15">7.1.1.2</ecNumber>
    </recommendedName>
</protein>
<keyword evidence="15" id="KW-0830">Ubiquinone</keyword>
<feature type="transmembrane region" description="Helical" evidence="15">
    <location>
        <begin position="142"/>
        <end position="162"/>
    </location>
</feature>
<evidence type="ECO:0000256" key="13">
    <source>
        <dbReference type="ARBA" id="ARBA00023136"/>
    </source>
</evidence>
<evidence type="ECO:0000256" key="4">
    <source>
        <dbReference type="ARBA" id="ARBA00021095"/>
    </source>
</evidence>
<evidence type="ECO:0000256" key="6">
    <source>
        <dbReference type="ARBA" id="ARBA00022660"/>
    </source>
</evidence>
<organism evidence="16">
    <name type="scientific">Aspasma minima</name>
    <name type="common">Clingfish</name>
    <name type="synonym">Lepadogaster minimus</name>
    <dbReference type="NCBI Taxonomy" id="181476"/>
    <lineage>
        <taxon>Eukaryota</taxon>
        <taxon>Metazoa</taxon>
        <taxon>Chordata</taxon>
        <taxon>Craniata</taxon>
        <taxon>Vertebrata</taxon>
        <taxon>Euteleostomi</taxon>
        <taxon>Actinopterygii</taxon>
        <taxon>Neopterygii</taxon>
        <taxon>Teleostei</taxon>
        <taxon>Neoteleostei</taxon>
        <taxon>Acanthomorphata</taxon>
        <taxon>Ovalentaria</taxon>
        <taxon>Blenniimorphae</taxon>
        <taxon>Blenniiformes</taxon>
        <taxon>Gobiesocoidei</taxon>
        <taxon>Gobiesocidae</taxon>
        <taxon>Gobiesocinae</taxon>
        <taxon>Aspasma</taxon>
    </lineage>
</organism>
<keyword evidence="5 15" id="KW-0813">Transport</keyword>
<dbReference type="GO" id="GO:0008137">
    <property type="term" value="F:NADH dehydrogenase (ubiquinone) activity"/>
    <property type="evidence" value="ECO:0007669"/>
    <property type="project" value="UniProtKB-UniRule"/>
</dbReference>
<keyword evidence="12 15" id="KW-0496">Mitochondrion</keyword>
<keyword evidence="9 15" id="KW-0249">Electron transport</keyword>
<comment type="catalytic activity">
    <reaction evidence="14 15">
        <text>a ubiquinone + NADH + 5 H(+)(in) = a ubiquinol + NAD(+) + 4 H(+)(out)</text>
        <dbReference type="Rhea" id="RHEA:29091"/>
        <dbReference type="Rhea" id="RHEA-COMP:9565"/>
        <dbReference type="Rhea" id="RHEA-COMP:9566"/>
        <dbReference type="ChEBI" id="CHEBI:15378"/>
        <dbReference type="ChEBI" id="CHEBI:16389"/>
        <dbReference type="ChEBI" id="CHEBI:17976"/>
        <dbReference type="ChEBI" id="CHEBI:57540"/>
        <dbReference type="ChEBI" id="CHEBI:57945"/>
        <dbReference type="EC" id="7.1.1.2"/>
    </reaction>
</comment>
<dbReference type="Gene3D" id="1.20.120.1200">
    <property type="entry name" value="NADH-ubiquinone/plastoquinone oxidoreductase chain 6, subunit NuoJ"/>
    <property type="match status" value="1"/>
</dbReference>
<evidence type="ECO:0000256" key="3">
    <source>
        <dbReference type="ARBA" id="ARBA00012944"/>
    </source>
</evidence>
<dbReference type="EC" id="7.1.1.2" evidence="3 15"/>
<keyword evidence="6 15" id="KW-0679">Respiratory chain</keyword>
<gene>
    <name evidence="16" type="primary">ND6</name>
</gene>
<evidence type="ECO:0000256" key="7">
    <source>
        <dbReference type="ARBA" id="ARBA00022692"/>
    </source>
</evidence>
<feature type="transmembrane region" description="Helical" evidence="15">
    <location>
        <begin position="51"/>
        <end position="75"/>
    </location>
</feature>
<evidence type="ECO:0000256" key="5">
    <source>
        <dbReference type="ARBA" id="ARBA00022448"/>
    </source>
</evidence>
<dbReference type="RefSeq" id="YP_636982.1">
    <property type="nucleotide sequence ID" value="NC_008130.1"/>
</dbReference>
<dbReference type="Pfam" id="PF00499">
    <property type="entry name" value="Oxidored_q3"/>
    <property type="match status" value="1"/>
</dbReference>
<dbReference type="PANTHER" id="PTHR11435:SF1">
    <property type="entry name" value="NADH-UBIQUINONE OXIDOREDUCTASE CHAIN 6"/>
    <property type="match status" value="1"/>
</dbReference>
<sequence>MNYIFLVPIGALVIGLVGVASVPSPYFGALGLVLAAGGSCGVLLSQGGTFLSLILFLIYLGGMLVVFAYTAAIAADPYPEAWGSLSVCCLGGGYMMGIWVGFMVFKEQWGHAWWTILGESGNLFMSCGDTVGTVPLYSSGGAVLATAGYVLLLTLTVILVLVRGQEKGGIRMI</sequence>
<proteinExistence type="inferred from homology"/>
<keyword evidence="13 15" id="KW-0472">Membrane</keyword>
<comment type="similarity">
    <text evidence="2 15">Belongs to the complex I subunit 6 family.</text>
</comment>
<keyword evidence="8 15" id="KW-1278">Translocase</keyword>
<feature type="transmembrane region" description="Helical" evidence="15">
    <location>
        <begin position="82"/>
        <end position="105"/>
    </location>
</feature>
<dbReference type="GeneID" id="4114629"/>
<keyword evidence="10 15" id="KW-1133">Transmembrane helix</keyword>
<dbReference type="InterPro" id="IPR050269">
    <property type="entry name" value="ComplexI_Subunit6"/>
</dbReference>
<dbReference type="CTD" id="4541"/>
<dbReference type="PANTHER" id="PTHR11435">
    <property type="entry name" value="NADH UBIQUINONE OXIDOREDUCTASE SUBUNIT ND6"/>
    <property type="match status" value="1"/>
</dbReference>
<evidence type="ECO:0000256" key="12">
    <source>
        <dbReference type="ARBA" id="ARBA00023128"/>
    </source>
</evidence>
<evidence type="ECO:0000256" key="1">
    <source>
        <dbReference type="ARBA" id="ARBA00004225"/>
    </source>
</evidence>
<accession>Q8HKQ0</accession>
<keyword evidence="7 15" id="KW-0812">Transmembrane</keyword>
<comment type="subcellular location">
    <subcellularLocation>
        <location evidence="1 15">Mitochondrion membrane</location>
        <topology evidence="1 15">Multi-pass membrane protein</topology>
    </subcellularLocation>
</comment>
<evidence type="ECO:0000256" key="14">
    <source>
        <dbReference type="ARBA" id="ARBA00049551"/>
    </source>
</evidence>
<dbReference type="InterPro" id="IPR042106">
    <property type="entry name" value="Nuo/plastoQ_OxRdtase_6_NuoJ"/>
</dbReference>
<evidence type="ECO:0000256" key="11">
    <source>
        <dbReference type="ARBA" id="ARBA00023027"/>
    </source>
</evidence>
<dbReference type="AlphaFoldDB" id="Q8HKQ0"/>
<reference evidence="16" key="1">
    <citation type="journal article" date="2003" name="Mol. Phylogenet. Evol.">
        <title>Major patterns of higher teleostean phylogenies: a new perspective based on 100 complete mitochondrial DNA sequences.</title>
        <authorList>
            <person name="Miya M."/>
            <person name="Takeshima H."/>
            <person name="Endo H."/>
            <person name="Ishiguro N.B."/>
            <person name="Inoue J.G."/>
            <person name="Mukai T."/>
            <person name="Satoh T.P."/>
            <person name="Yamaguchi M."/>
            <person name="Kawaguchi A."/>
            <person name="Mabuchi K."/>
            <person name="Shirai S.M."/>
            <person name="Nishida M."/>
        </authorList>
    </citation>
    <scope>NUCLEOTIDE SEQUENCE</scope>
</reference>
<evidence type="ECO:0000256" key="2">
    <source>
        <dbReference type="ARBA" id="ARBA00005698"/>
    </source>
</evidence>
<geneLocation type="mitochondrion" evidence="16"/>
<keyword evidence="11 15" id="KW-0520">NAD</keyword>
<dbReference type="EMBL" id="AP004453">
    <property type="protein sequence ID" value="BAC23798.1"/>
    <property type="molecule type" value="Genomic_DNA"/>
</dbReference>
<evidence type="ECO:0000256" key="8">
    <source>
        <dbReference type="ARBA" id="ARBA00022967"/>
    </source>
</evidence>
<dbReference type="InterPro" id="IPR001457">
    <property type="entry name" value="NADH_UbQ/plastoQ_OxRdtase_su6"/>
</dbReference>
<evidence type="ECO:0000256" key="10">
    <source>
        <dbReference type="ARBA" id="ARBA00022989"/>
    </source>
</evidence>